<accession>A0A2I0U5P5</accession>
<dbReference type="Proteomes" id="UP000233556">
    <property type="component" value="Unassembled WGS sequence"/>
</dbReference>
<reference evidence="3" key="2">
    <citation type="submission" date="2017-12" db="EMBL/GenBank/DDBJ databases">
        <title>Genome sequence of the Bar-tailed Godwit (Limosa lapponica baueri).</title>
        <authorList>
            <person name="Lima N.C.B."/>
            <person name="Parody-Merino A.M."/>
            <person name="Battley P.F."/>
            <person name="Fidler A.E."/>
            <person name="Prosdocimi F."/>
        </authorList>
    </citation>
    <scope>NUCLEOTIDE SEQUENCE [LARGE SCALE GENOMIC DNA]</scope>
</reference>
<gene>
    <name evidence="2" type="ORF">llap_8326</name>
</gene>
<keyword evidence="3" id="KW-1185">Reference proteome</keyword>
<reference evidence="3" key="1">
    <citation type="submission" date="2017-11" db="EMBL/GenBank/DDBJ databases">
        <authorList>
            <person name="Lima N.C."/>
            <person name="Parody-Merino A.M."/>
            <person name="Battley P.F."/>
            <person name="Fidler A.E."/>
            <person name="Prosdocimi F."/>
        </authorList>
    </citation>
    <scope>NUCLEOTIDE SEQUENCE [LARGE SCALE GENOMIC DNA]</scope>
</reference>
<organism evidence="2 3">
    <name type="scientific">Limosa lapponica baueri</name>
    <dbReference type="NCBI Taxonomy" id="1758121"/>
    <lineage>
        <taxon>Eukaryota</taxon>
        <taxon>Metazoa</taxon>
        <taxon>Chordata</taxon>
        <taxon>Craniata</taxon>
        <taxon>Vertebrata</taxon>
        <taxon>Euteleostomi</taxon>
        <taxon>Archelosauria</taxon>
        <taxon>Archosauria</taxon>
        <taxon>Dinosauria</taxon>
        <taxon>Saurischia</taxon>
        <taxon>Theropoda</taxon>
        <taxon>Coelurosauria</taxon>
        <taxon>Aves</taxon>
        <taxon>Neognathae</taxon>
        <taxon>Neoaves</taxon>
        <taxon>Charadriiformes</taxon>
        <taxon>Scolopacidae</taxon>
        <taxon>Limosa</taxon>
    </lineage>
</organism>
<protein>
    <submittedName>
        <fullName evidence="2">Uncharacterized protein</fullName>
    </submittedName>
</protein>
<evidence type="ECO:0000256" key="1">
    <source>
        <dbReference type="SAM" id="MobiDB-lite"/>
    </source>
</evidence>
<proteinExistence type="predicted"/>
<evidence type="ECO:0000313" key="3">
    <source>
        <dbReference type="Proteomes" id="UP000233556"/>
    </source>
</evidence>
<name>A0A2I0U5P5_LIMLA</name>
<dbReference type="AlphaFoldDB" id="A0A2I0U5P5"/>
<dbReference type="EMBL" id="KZ506126">
    <property type="protein sequence ID" value="PKU41376.1"/>
    <property type="molecule type" value="Genomic_DNA"/>
</dbReference>
<feature type="region of interest" description="Disordered" evidence="1">
    <location>
        <begin position="61"/>
        <end position="80"/>
    </location>
</feature>
<sequence length="167" mass="17726">MAVGEELCYGTISPHLSQRDCENSSWEQDSRLAASGYHNIRKGRYMKLLSEGEDLWLQGRGQGKTKDEISPQVPGSTVRPTAFQFGSKQLAMCAHSPESQAHPGLHQKQRGQQVAGGDSAPLLCSGETPPGVLCPALEPSAQEGHGPVGTGPAEGHEDDEQAGTPLL</sequence>
<evidence type="ECO:0000313" key="2">
    <source>
        <dbReference type="EMBL" id="PKU41376.1"/>
    </source>
</evidence>
<feature type="region of interest" description="Disordered" evidence="1">
    <location>
        <begin position="95"/>
        <end position="167"/>
    </location>
</feature>